<keyword evidence="5" id="KW-0238">DNA-binding</keyword>
<dbReference type="GO" id="GO:0045892">
    <property type="term" value="P:negative regulation of DNA-templated transcription"/>
    <property type="evidence" value="ECO:0007669"/>
    <property type="project" value="TreeGrafter"/>
</dbReference>
<feature type="binding site" evidence="7">
    <location>
        <position position="140"/>
    </location>
    <ligand>
        <name>Zn(2+)</name>
        <dbReference type="ChEBI" id="CHEBI:29105"/>
    </ligand>
</feature>
<feature type="binding site" evidence="7">
    <location>
        <position position="143"/>
    </location>
    <ligand>
        <name>Zn(2+)</name>
        <dbReference type="ChEBI" id="CHEBI:29105"/>
    </ligand>
</feature>
<evidence type="ECO:0000256" key="8">
    <source>
        <dbReference type="PIRSR" id="PIRSR602481-2"/>
    </source>
</evidence>
<dbReference type="Pfam" id="PF01475">
    <property type="entry name" value="FUR"/>
    <property type="match status" value="1"/>
</dbReference>
<dbReference type="Proteomes" id="UP000485569">
    <property type="component" value="Unassembled WGS sequence"/>
</dbReference>
<keyword evidence="2" id="KW-0678">Repressor</keyword>
<comment type="caution">
    <text evidence="9">The sequence shown here is derived from an EMBL/GenBank/DDBJ whole genome shotgun (WGS) entry which is preliminary data.</text>
</comment>
<evidence type="ECO:0000256" key="1">
    <source>
        <dbReference type="ARBA" id="ARBA00007957"/>
    </source>
</evidence>
<accession>A0A1V5T2H3</accession>
<evidence type="ECO:0000256" key="7">
    <source>
        <dbReference type="PIRSR" id="PIRSR602481-1"/>
    </source>
</evidence>
<comment type="cofactor">
    <cofactor evidence="7">
        <name>Zn(2+)</name>
        <dbReference type="ChEBI" id="CHEBI:29105"/>
    </cofactor>
    <text evidence="7">Binds 1 zinc ion per subunit.</text>
</comment>
<evidence type="ECO:0000256" key="5">
    <source>
        <dbReference type="ARBA" id="ARBA00023125"/>
    </source>
</evidence>
<dbReference type="CDD" id="cd07153">
    <property type="entry name" value="Fur_like"/>
    <property type="match status" value="1"/>
</dbReference>
<dbReference type="PANTHER" id="PTHR33202:SF7">
    <property type="entry name" value="FERRIC UPTAKE REGULATION PROTEIN"/>
    <property type="match status" value="1"/>
</dbReference>
<protein>
    <submittedName>
        <fullName evidence="9">Ferric uptake regulation protein</fullName>
    </submittedName>
</protein>
<keyword evidence="6" id="KW-0804">Transcription</keyword>
<dbReference type="EMBL" id="MWBQ01000025">
    <property type="protein sequence ID" value="OQA60985.1"/>
    <property type="molecule type" value="Genomic_DNA"/>
</dbReference>
<organism evidence="9">
    <name type="scientific">Candidatus Atribacter allofermentans</name>
    <dbReference type="NCBI Taxonomy" id="1852833"/>
    <lineage>
        <taxon>Bacteria</taxon>
        <taxon>Pseudomonadati</taxon>
        <taxon>Atribacterota</taxon>
        <taxon>Atribacteria</taxon>
        <taxon>Atribacterales</taxon>
        <taxon>Atribacteraceae</taxon>
        <taxon>Atribacter</taxon>
    </lineage>
</organism>
<feature type="binding site" evidence="8">
    <location>
        <position position="132"/>
    </location>
    <ligand>
        <name>Fe cation</name>
        <dbReference type="ChEBI" id="CHEBI:24875"/>
    </ligand>
</feature>
<dbReference type="InterPro" id="IPR002481">
    <property type="entry name" value="FUR"/>
</dbReference>
<sequence length="162" mass="19264">MFYKEWQKTLWKNKIKLTSCRQAIIRVFEENRKHLSAEEVHEYLKKGDQKAGIATVYRNLDLLTRIGILHRVNFGDGKDHFEITHKPIHHHHLVCNKCGKVVDYSEIMGESEFVSYLEKELTNRYEFKIESHQIYFYGLCDKCRRDLIKGDGFFDPKTKHSS</sequence>
<proteinExistence type="inferred from homology"/>
<dbReference type="InterPro" id="IPR036388">
    <property type="entry name" value="WH-like_DNA-bd_sf"/>
</dbReference>
<feature type="binding site" evidence="8">
    <location>
        <position position="110"/>
    </location>
    <ligand>
        <name>Fe cation</name>
        <dbReference type="ChEBI" id="CHEBI:24875"/>
    </ligand>
</feature>
<dbReference type="GO" id="GO:0008270">
    <property type="term" value="F:zinc ion binding"/>
    <property type="evidence" value="ECO:0007669"/>
    <property type="project" value="TreeGrafter"/>
</dbReference>
<feature type="binding site" evidence="8">
    <location>
        <position position="89"/>
    </location>
    <ligand>
        <name>Fe cation</name>
        <dbReference type="ChEBI" id="CHEBI:24875"/>
    </ligand>
</feature>
<comment type="cofactor">
    <cofactor evidence="8">
        <name>Mn(2+)</name>
        <dbReference type="ChEBI" id="CHEBI:29035"/>
    </cofactor>
    <cofactor evidence="8">
        <name>Fe(2+)</name>
        <dbReference type="ChEBI" id="CHEBI:29033"/>
    </cofactor>
    <text evidence="8">Binds 1 Mn(2+) or Fe(2+) ion per subunit.</text>
</comment>
<evidence type="ECO:0000256" key="3">
    <source>
        <dbReference type="ARBA" id="ARBA00022833"/>
    </source>
</evidence>
<reference evidence="9" key="1">
    <citation type="submission" date="2017-02" db="EMBL/GenBank/DDBJ databases">
        <title>Delving into the versatile metabolic prowess of the omnipresent phylum Bacteroidetes.</title>
        <authorList>
            <person name="Nobu M.K."/>
            <person name="Mei R."/>
            <person name="Narihiro T."/>
            <person name="Kuroda K."/>
            <person name="Liu W.-T."/>
        </authorList>
    </citation>
    <scope>NUCLEOTIDE SEQUENCE</scope>
    <source>
        <strain evidence="9">ADurb.Bin276</strain>
    </source>
</reference>
<evidence type="ECO:0000313" key="9">
    <source>
        <dbReference type="EMBL" id="OQA60985.1"/>
    </source>
</evidence>
<comment type="similarity">
    <text evidence="1">Belongs to the Fur family.</text>
</comment>
<evidence type="ECO:0000256" key="4">
    <source>
        <dbReference type="ARBA" id="ARBA00023015"/>
    </source>
</evidence>
<feature type="binding site" evidence="7">
    <location>
        <position position="95"/>
    </location>
    <ligand>
        <name>Zn(2+)</name>
        <dbReference type="ChEBI" id="CHEBI:29105"/>
    </ligand>
</feature>
<dbReference type="GO" id="GO:0000976">
    <property type="term" value="F:transcription cis-regulatory region binding"/>
    <property type="evidence" value="ECO:0007669"/>
    <property type="project" value="TreeGrafter"/>
</dbReference>
<dbReference type="SUPFAM" id="SSF46785">
    <property type="entry name" value="Winged helix' DNA-binding domain"/>
    <property type="match status" value="1"/>
</dbReference>
<keyword evidence="8" id="KW-0408">Iron</keyword>
<dbReference type="GO" id="GO:0003700">
    <property type="term" value="F:DNA-binding transcription factor activity"/>
    <property type="evidence" value="ECO:0007669"/>
    <property type="project" value="InterPro"/>
</dbReference>
<dbReference type="Gene3D" id="1.10.10.10">
    <property type="entry name" value="Winged helix-like DNA-binding domain superfamily/Winged helix DNA-binding domain"/>
    <property type="match status" value="1"/>
</dbReference>
<keyword evidence="3 7" id="KW-0862">Zinc</keyword>
<dbReference type="InterPro" id="IPR036390">
    <property type="entry name" value="WH_DNA-bd_sf"/>
</dbReference>
<keyword evidence="7" id="KW-0479">Metal-binding</keyword>
<dbReference type="Gene3D" id="3.30.1490.190">
    <property type="match status" value="1"/>
</dbReference>
<dbReference type="GO" id="GO:1900376">
    <property type="term" value="P:regulation of secondary metabolite biosynthetic process"/>
    <property type="evidence" value="ECO:0007669"/>
    <property type="project" value="TreeGrafter"/>
</dbReference>
<evidence type="ECO:0000256" key="6">
    <source>
        <dbReference type="ARBA" id="ARBA00023163"/>
    </source>
</evidence>
<gene>
    <name evidence="9" type="primary">fur_1</name>
    <name evidence="9" type="ORF">BWY41_00378</name>
</gene>
<feature type="binding site" evidence="7">
    <location>
        <position position="98"/>
    </location>
    <ligand>
        <name>Zn(2+)</name>
        <dbReference type="ChEBI" id="CHEBI:29105"/>
    </ligand>
</feature>
<dbReference type="AlphaFoldDB" id="A0A1V5T2H3"/>
<dbReference type="InterPro" id="IPR043135">
    <property type="entry name" value="Fur_C"/>
</dbReference>
<keyword evidence="4" id="KW-0805">Transcription regulation</keyword>
<evidence type="ECO:0000256" key="2">
    <source>
        <dbReference type="ARBA" id="ARBA00022491"/>
    </source>
</evidence>
<dbReference type="PANTHER" id="PTHR33202">
    <property type="entry name" value="ZINC UPTAKE REGULATION PROTEIN"/>
    <property type="match status" value="1"/>
</dbReference>
<name>A0A1V5T2H3_9BACT</name>